<feature type="compositionally biased region" description="Basic and acidic residues" evidence="1">
    <location>
        <begin position="111"/>
        <end position="127"/>
    </location>
</feature>
<evidence type="ECO:0000259" key="2">
    <source>
        <dbReference type="PROSITE" id="PS50304"/>
    </source>
</evidence>
<dbReference type="InterPro" id="IPR025995">
    <property type="entry name" value="Tudor-knot"/>
</dbReference>
<sequence length="253" mass="27735">MYNSGLEELYARAGHDNTVGSIKVEEEDGGHQEVKKWKKGDKCLALFKGDQLFYPAEVMDVQRHGNRVVYNVRYTEFDKRDPLSYADVGGDDLMSETEGVVEPVETSSAEQPEKAEKGKGKESDKPRTQTQAPRASESTADLKKGKKKDKKAQADLNPNVQSLLQSFASSSSSQAPPALALQKSASTSVVPHNLAAAIPSAMPFPPNMFKDLGPSSTEEALSNYIMSTYMNGYHSGYYQALKDMEEKAKKGTK</sequence>
<feature type="domain" description="Tudor" evidence="2">
    <location>
        <begin position="36"/>
        <end position="109"/>
    </location>
</feature>
<dbReference type="InterPro" id="IPR047313">
    <property type="entry name" value="SMN_C"/>
</dbReference>
<dbReference type="AlphaFoldDB" id="A0A1I8A719"/>
<evidence type="ECO:0000313" key="3">
    <source>
        <dbReference type="Proteomes" id="UP000095287"/>
    </source>
</evidence>
<dbReference type="PROSITE" id="PS50304">
    <property type="entry name" value="TUDOR"/>
    <property type="match status" value="1"/>
</dbReference>
<organism evidence="3 4">
    <name type="scientific">Steinernema glaseri</name>
    <dbReference type="NCBI Taxonomy" id="37863"/>
    <lineage>
        <taxon>Eukaryota</taxon>
        <taxon>Metazoa</taxon>
        <taxon>Ecdysozoa</taxon>
        <taxon>Nematoda</taxon>
        <taxon>Chromadorea</taxon>
        <taxon>Rhabditida</taxon>
        <taxon>Tylenchina</taxon>
        <taxon>Panagrolaimomorpha</taxon>
        <taxon>Strongyloidoidea</taxon>
        <taxon>Steinernematidae</taxon>
        <taxon>Steinernema</taxon>
    </lineage>
</organism>
<keyword evidence="3" id="KW-1185">Reference proteome</keyword>
<protein>
    <submittedName>
        <fullName evidence="4">Tudor domain-containing protein</fullName>
    </submittedName>
</protein>
<evidence type="ECO:0000256" key="1">
    <source>
        <dbReference type="SAM" id="MobiDB-lite"/>
    </source>
</evidence>
<proteinExistence type="predicted"/>
<accession>A0A1I8A719</accession>
<reference evidence="4" key="1">
    <citation type="submission" date="2016-11" db="UniProtKB">
        <authorList>
            <consortium name="WormBaseParasite"/>
        </authorList>
    </citation>
    <scope>IDENTIFICATION</scope>
</reference>
<dbReference type="SUPFAM" id="SSF63748">
    <property type="entry name" value="Tudor/PWWP/MBT"/>
    <property type="match status" value="1"/>
</dbReference>
<feature type="compositionally biased region" description="Polar residues" evidence="1">
    <location>
        <begin position="128"/>
        <end position="139"/>
    </location>
</feature>
<evidence type="ECO:0000313" key="4">
    <source>
        <dbReference type="WBParaSite" id="L893_g33665.t1"/>
    </source>
</evidence>
<dbReference type="WBParaSite" id="L893_g33665.t1">
    <property type="protein sequence ID" value="L893_g33665.t1"/>
    <property type="gene ID" value="L893_g33665"/>
</dbReference>
<dbReference type="CDD" id="cd22852">
    <property type="entry name" value="SMN_C"/>
    <property type="match status" value="1"/>
</dbReference>
<dbReference type="Gene3D" id="2.30.30.140">
    <property type="match status" value="1"/>
</dbReference>
<dbReference type="InterPro" id="IPR002999">
    <property type="entry name" value="Tudor"/>
</dbReference>
<dbReference type="Pfam" id="PF11717">
    <property type="entry name" value="Tudor-knot"/>
    <property type="match status" value="1"/>
</dbReference>
<name>A0A1I8A719_9BILA</name>
<dbReference type="Pfam" id="PF20635">
    <property type="entry name" value="SMN_YG-box"/>
    <property type="match status" value="1"/>
</dbReference>
<dbReference type="Gene3D" id="3.40.190.10">
    <property type="entry name" value="Periplasmic binding protein-like II"/>
    <property type="match status" value="1"/>
</dbReference>
<dbReference type="Proteomes" id="UP000095287">
    <property type="component" value="Unplaced"/>
</dbReference>
<feature type="region of interest" description="Disordered" evidence="1">
    <location>
        <begin position="83"/>
        <end position="156"/>
    </location>
</feature>